<accession>A0A2G9S452</accession>
<evidence type="ECO:0000313" key="3">
    <source>
        <dbReference type="Proteomes" id="UP000228934"/>
    </source>
</evidence>
<keyword evidence="1" id="KW-0472">Membrane</keyword>
<keyword evidence="3" id="KW-1185">Reference proteome</keyword>
<gene>
    <name evidence="2" type="ORF">AB205_0026580</name>
</gene>
<dbReference type="EMBL" id="KV929121">
    <property type="protein sequence ID" value="PIO34927.1"/>
    <property type="molecule type" value="Genomic_DNA"/>
</dbReference>
<keyword evidence="1" id="KW-0812">Transmembrane</keyword>
<sequence length="175" mass="19588">MFCYLPFYVIQTGRNNVIVVVGDVEDSSNERKAFILREQPKLGEYASDVFLFNEFKDDKAPFEGPKIEDLKNTIKKRAFIELFKRSFIWLMFLFVLLLIGIIVVGVHVASHPEIPSTLSPPVNVTITTSHFNSNMTTTPSPSTIANITLVLTSQTMNATAHLLVINKTSTVKAKP</sequence>
<organism evidence="2 3">
    <name type="scientific">Aquarana catesbeiana</name>
    <name type="common">American bullfrog</name>
    <name type="synonym">Rana catesbeiana</name>
    <dbReference type="NCBI Taxonomy" id="8400"/>
    <lineage>
        <taxon>Eukaryota</taxon>
        <taxon>Metazoa</taxon>
        <taxon>Chordata</taxon>
        <taxon>Craniata</taxon>
        <taxon>Vertebrata</taxon>
        <taxon>Euteleostomi</taxon>
        <taxon>Amphibia</taxon>
        <taxon>Batrachia</taxon>
        <taxon>Anura</taxon>
        <taxon>Neobatrachia</taxon>
        <taxon>Ranoidea</taxon>
        <taxon>Ranidae</taxon>
        <taxon>Aquarana</taxon>
    </lineage>
</organism>
<protein>
    <submittedName>
        <fullName evidence="2">Uncharacterized protein</fullName>
    </submittedName>
</protein>
<evidence type="ECO:0000256" key="1">
    <source>
        <dbReference type="SAM" id="Phobius"/>
    </source>
</evidence>
<keyword evidence="1" id="KW-1133">Transmembrane helix</keyword>
<dbReference type="AlphaFoldDB" id="A0A2G9S452"/>
<proteinExistence type="predicted"/>
<dbReference type="Proteomes" id="UP000228934">
    <property type="component" value="Unassembled WGS sequence"/>
</dbReference>
<name>A0A2G9S452_AQUCT</name>
<evidence type="ECO:0000313" key="2">
    <source>
        <dbReference type="EMBL" id="PIO34927.1"/>
    </source>
</evidence>
<reference evidence="3" key="1">
    <citation type="journal article" date="2017" name="Nat. Commun.">
        <title>The North American bullfrog draft genome provides insight into hormonal regulation of long noncoding RNA.</title>
        <authorList>
            <person name="Hammond S.A."/>
            <person name="Warren R.L."/>
            <person name="Vandervalk B.P."/>
            <person name="Kucuk E."/>
            <person name="Khan H."/>
            <person name="Gibb E.A."/>
            <person name="Pandoh P."/>
            <person name="Kirk H."/>
            <person name="Zhao Y."/>
            <person name="Jones M."/>
            <person name="Mungall A.J."/>
            <person name="Coope R."/>
            <person name="Pleasance S."/>
            <person name="Moore R.A."/>
            <person name="Holt R.A."/>
            <person name="Round J.M."/>
            <person name="Ohora S."/>
            <person name="Walle B.V."/>
            <person name="Veldhoen N."/>
            <person name="Helbing C.C."/>
            <person name="Birol I."/>
        </authorList>
    </citation>
    <scope>NUCLEOTIDE SEQUENCE [LARGE SCALE GENOMIC DNA]</scope>
</reference>
<feature type="transmembrane region" description="Helical" evidence="1">
    <location>
        <begin position="87"/>
        <end position="109"/>
    </location>
</feature>